<dbReference type="PATRIC" id="fig|1036673.3.peg.3827"/>
<name>F8FFQ6_PAEMK</name>
<dbReference type="GO" id="GO:0051082">
    <property type="term" value="F:unfolded protein binding"/>
    <property type="evidence" value="ECO:0007669"/>
    <property type="project" value="InterPro"/>
</dbReference>
<dbReference type="AlphaFoldDB" id="F8FFQ6"/>
<dbReference type="Gene3D" id="1.10.560.10">
    <property type="entry name" value="GroEL-like equatorial domain"/>
    <property type="match status" value="1"/>
</dbReference>
<keyword evidence="3" id="KW-0547">Nucleotide-binding</keyword>
<dbReference type="EMBL" id="CP002869">
    <property type="protein sequence ID" value="AEI42683.1"/>
    <property type="molecule type" value="Genomic_DNA"/>
</dbReference>
<dbReference type="Gene3D" id="3.30.260.10">
    <property type="entry name" value="TCP-1-like chaperonin intermediate domain"/>
    <property type="match status" value="1"/>
</dbReference>
<dbReference type="InterPro" id="IPR002423">
    <property type="entry name" value="Cpn60/GroEL/TCP-1"/>
</dbReference>
<accession>F8FFQ6</accession>
<dbReference type="RefSeq" id="WP_013917839.1">
    <property type="nucleotide sequence ID" value="NC_015690.1"/>
</dbReference>
<dbReference type="Pfam" id="PF00118">
    <property type="entry name" value="Cpn60_TCP1"/>
    <property type="match status" value="1"/>
</dbReference>
<dbReference type="InterPro" id="IPR027410">
    <property type="entry name" value="TCP-1-like_intermed_sf"/>
</dbReference>
<protein>
    <submittedName>
        <fullName evidence="6">Chaperonin Cpn60/TCP-1</fullName>
    </submittedName>
</protein>
<dbReference type="PRINTS" id="PR00304">
    <property type="entry name" value="TCOMPLEXTCP1"/>
</dbReference>
<evidence type="ECO:0000256" key="4">
    <source>
        <dbReference type="ARBA" id="ARBA00022840"/>
    </source>
</evidence>
<dbReference type="GO" id="GO:0005524">
    <property type="term" value="F:ATP binding"/>
    <property type="evidence" value="ECO:0007669"/>
    <property type="project" value="UniProtKB-KW"/>
</dbReference>
<dbReference type="GO" id="GO:0140662">
    <property type="term" value="F:ATP-dependent protein folding chaperone"/>
    <property type="evidence" value="ECO:0007669"/>
    <property type="project" value="InterPro"/>
</dbReference>
<dbReference type="Gene3D" id="3.50.7.10">
    <property type="entry name" value="GroEL"/>
    <property type="match status" value="1"/>
</dbReference>
<sequence>MSGGVKPAGGEGDEAYATLRNNAGAIRAITSAVEGTLGPKGLDTMLVGPRGEVIITNDGVTILEQMDVTHPAARLLIQVARSQQEQIGDGTTTATVLAGAIVAEGTAQVTRGVPVAKVVRGVQEGVAAGLRMLAKRARPLEGLEDPQLYSIAYVAGRENEDLARLVIEGAKKLGLPKMRDPQFRFSDTIVSHSRARNEVWPGLLIQKRPANAQPDFPPDSARVLLFQDAFEPESVHDEALMTDSGFQKQMQLREQFRSLLPKLVELQVGFIASDRGVDPEAEQFCTDHGIMVLQRISRADLRRIADYTGARPLRRTGLGKPAEELAGYLGYAGHVSYDERLESVRMGEGKGRAQVTIVVGASTSEVIGERLRIAKDAASSVQAALRGGCLPGGGSAEAAVAHELERYRETVQGMEGFGIAAVAEALRRPLAQIVVNAGYNPLEKVEEVKAAQIATGNDALAIDCDTGAVTDMAAIGVMDPADVKLHALQAAGEVAAAILRIHTVIKMRQPRTEE</sequence>
<gene>
    <name evidence="6" type="ordered locus">KNP414_04151</name>
</gene>
<dbReference type="SUPFAM" id="SSF48592">
    <property type="entry name" value="GroEL equatorial domain-like"/>
    <property type="match status" value="1"/>
</dbReference>
<dbReference type="CDD" id="cd00309">
    <property type="entry name" value="chaperonin_type_I_II"/>
    <property type="match status" value="1"/>
</dbReference>
<comment type="similarity">
    <text evidence="2">Belongs to the TCP-1 chaperonin family.</text>
</comment>
<dbReference type="InterPro" id="IPR017998">
    <property type="entry name" value="Chaperone_TCP-1"/>
</dbReference>
<evidence type="ECO:0000313" key="6">
    <source>
        <dbReference type="EMBL" id="AEI42683.1"/>
    </source>
</evidence>
<proteinExistence type="inferred from homology"/>
<dbReference type="InterPro" id="IPR002194">
    <property type="entry name" value="Chaperonin_TCP-1_CS"/>
</dbReference>
<evidence type="ECO:0000313" key="7">
    <source>
        <dbReference type="Proteomes" id="UP000006620"/>
    </source>
</evidence>
<evidence type="ECO:0000256" key="2">
    <source>
        <dbReference type="ARBA" id="ARBA00008020"/>
    </source>
</evidence>
<dbReference type="SUPFAM" id="SSF52029">
    <property type="entry name" value="GroEL apical domain-like"/>
    <property type="match status" value="1"/>
</dbReference>
<keyword evidence="4" id="KW-0067">ATP-binding</keyword>
<evidence type="ECO:0000256" key="5">
    <source>
        <dbReference type="ARBA" id="ARBA00023186"/>
    </source>
</evidence>
<dbReference type="GO" id="GO:0016887">
    <property type="term" value="F:ATP hydrolysis activity"/>
    <property type="evidence" value="ECO:0007669"/>
    <property type="project" value="InterPro"/>
</dbReference>
<dbReference type="KEGG" id="pms:KNP414_04151"/>
<comment type="similarity">
    <text evidence="1">Belongs to the chaperonin (HSP60) family.</text>
</comment>
<dbReference type="PANTHER" id="PTHR11353">
    <property type="entry name" value="CHAPERONIN"/>
    <property type="match status" value="1"/>
</dbReference>
<reference evidence="7" key="1">
    <citation type="submission" date="2011-06" db="EMBL/GenBank/DDBJ databases">
        <title>Complete genome sequence of Paenibacillus mucilaginosus KNP414.</title>
        <authorList>
            <person name="Wang J."/>
            <person name="Hu S."/>
            <person name="Hu X."/>
            <person name="Zhang B."/>
            <person name="Dong D."/>
            <person name="Zhang S."/>
            <person name="Zhao K."/>
            <person name="Wu D."/>
        </authorList>
    </citation>
    <scope>NUCLEOTIDE SEQUENCE [LARGE SCALE GENOMIC DNA]</scope>
    <source>
        <strain evidence="7">KNP414</strain>
    </source>
</reference>
<dbReference type="InterPro" id="IPR027409">
    <property type="entry name" value="GroEL-like_apical_dom_sf"/>
</dbReference>
<keyword evidence="5" id="KW-0143">Chaperone</keyword>
<organism evidence="6 7">
    <name type="scientific">Paenibacillus mucilaginosus (strain KNP414)</name>
    <dbReference type="NCBI Taxonomy" id="1036673"/>
    <lineage>
        <taxon>Bacteria</taxon>
        <taxon>Bacillati</taxon>
        <taxon>Bacillota</taxon>
        <taxon>Bacilli</taxon>
        <taxon>Bacillales</taxon>
        <taxon>Paenibacillaceae</taxon>
        <taxon>Paenibacillus</taxon>
    </lineage>
</organism>
<dbReference type="HOGENOM" id="CLU_008891_7_3_9"/>
<reference evidence="6 7" key="2">
    <citation type="journal article" date="2013" name="Genome Announc.">
        <title>Genome Sequence of Growth-Improving Paenibacillus mucilaginosus Strain KNP414.</title>
        <authorList>
            <person name="Lu J.J."/>
            <person name="Wang J.F."/>
            <person name="Hu X.F."/>
        </authorList>
    </citation>
    <scope>NUCLEOTIDE SEQUENCE [LARGE SCALE GENOMIC DNA]</scope>
    <source>
        <strain evidence="6 7">KNP414</strain>
    </source>
</reference>
<evidence type="ECO:0000256" key="1">
    <source>
        <dbReference type="ARBA" id="ARBA00006607"/>
    </source>
</evidence>
<dbReference type="PROSITE" id="PS00751">
    <property type="entry name" value="TCP1_2"/>
    <property type="match status" value="1"/>
</dbReference>
<evidence type="ECO:0000256" key="3">
    <source>
        <dbReference type="ARBA" id="ARBA00022741"/>
    </source>
</evidence>
<dbReference type="InterPro" id="IPR027413">
    <property type="entry name" value="GROEL-like_equatorial_sf"/>
</dbReference>
<dbReference type="Proteomes" id="UP000006620">
    <property type="component" value="Chromosome"/>
</dbReference>